<dbReference type="PANTHER" id="PTHR30589">
    <property type="entry name" value="PROLIPOPROTEIN DIACYLGLYCERYL TRANSFERASE"/>
    <property type="match status" value="1"/>
</dbReference>
<dbReference type="AlphaFoldDB" id="A0A645D9P8"/>
<feature type="transmembrane region" description="Helical" evidence="6">
    <location>
        <begin position="117"/>
        <end position="135"/>
    </location>
</feature>
<keyword evidence="1" id="KW-1003">Cell membrane</keyword>
<evidence type="ECO:0000256" key="1">
    <source>
        <dbReference type="ARBA" id="ARBA00022475"/>
    </source>
</evidence>
<dbReference type="GO" id="GO:0005886">
    <property type="term" value="C:plasma membrane"/>
    <property type="evidence" value="ECO:0007669"/>
    <property type="project" value="InterPro"/>
</dbReference>
<dbReference type="GO" id="GO:0042158">
    <property type="term" value="P:lipoprotein biosynthetic process"/>
    <property type="evidence" value="ECO:0007669"/>
    <property type="project" value="InterPro"/>
</dbReference>
<keyword evidence="4 6" id="KW-1133">Transmembrane helix</keyword>
<accession>A0A645D9P8</accession>
<proteinExistence type="predicted"/>
<evidence type="ECO:0000256" key="5">
    <source>
        <dbReference type="ARBA" id="ARBA00023136"/>
    </source>
</evidence>
<keyword evidence="3 6" id="KW-0812">Transmembrane</keyword>
<feature type="transmembrane region" description="Helical" evidence="6">
    <location>
        <begin position="95"/>
        <end position="110"/>
    </location>
</feature>
<protein>
    <submittedName>
        <fullName evidence="7">Prolipoprotein diacylglyceryl transferase</fullName>
        <ecNumber evidence="7">2.4.99.-</ecNumber>
    </submittedName>
</protein>
<dbReference type="PANTHER" id="PTHR30589:SF0">
    <property type="entry name" value="PHOSPHATIDYLGLYCEROL--PROLIPOPROTEIN DIACYLGLYCERYL TRANSFERASE"/>
    <property type="match status" value="1"/>
</dbReference>
<evidence type="ECO:0000256" key="3">
    <source>
        <dbReference type="ARBA" id="ARBA00022692"/>
    </source>
</evidence>
<evidence type="ECO:0000256" key="4">
    <source>
        <dbReference type="ARBA" id="ARBA00022989"/>
    </source>
</evidence>
<dbReference type="EC" id="2.4.99.-" evidence="7"/>
<dbReference type="GO" id="GO:0008961">
    <property type="term" value="F:phosphatidylglycerol-prolipoprotein diacylglyceryl transferase activity"/>
    <property type="evidence" value="ECO:0007669"/>
    <property type="project" value="InterPro"/>
</dbReference>
<feature type="transmembrane region" description="Helical" evidence="6">
    <location>
        <begin position="12"/>
        <end position="35"/>
    </location>
</feature>
<sequence length="188" mass="20665">MPHLFVQHWNTPMLLLGGQSMVGGLLGGLIGVEVAKKLNGIRHSTGDAFVFPVLLGLMIGRVGCFLAGLEDGTFGNPSSLPWAIDFGDGVPRHPTQLYEILFAGLLWWALAGMRQRLAVRSGLLFKLMLVAYLAWRLLVDGIKPVPYAYPFGLSGIQWVCLIGLAVYLPLVWRQWPRVSGVAVEREAR</sequence>
<organism evidence="7">
    <name type="scientific">bioreactor metagenome</name>
    <dbReference type="NCBI Taxonomy" id="1076179"/>
    <lineage>
        <taxon>unclassified sequences</taxon>
        <taxon>metagenomes</taxon>
        <taxon>ecological metagenomes</taxon>
    </lineage>
</organism>
<name>A0A645D9P8_9ZZZZ</name>
<comment type="caution">
    <text evidence="7">The sequence shown here is derived from an EMBL/GenBank/DDBJ whole genome shotgun (WGS) entry which is preliminary data.</text>
</comment>
<evidence type="ECO:0000256" key="2">
    <source>
        <dbReference type="ARBA" id="ARBA00022679"/>
    </source>
</evidence>
<keyword evidence="2 7" id="KW-0808">Transferase</keyword>
<keyword evidence="5 6" id="KW-0472">Membrane</keyword>
<dbReference type="Pfam" id="PF01790">
    <property type="entry name" value="LGT"/>
    <property type="match status" value="1"/>
</dbReference>
<keyword evidence="7" id="KW-0328">Glycosyltransferase</keyword>
<feature type="transmembrane region" description="Helical" evidence="6">
    <location>
        <begin position="47"/>
        <end position="69"/>
    </location>
</feature>
<dbReference type="InterPro" id="IPR001640">
    <property type="entry name" value="Lgt"/>
</dbReference>
<keyword evidence="7" id="KW-0449">Lipoprotein</keyword>
<dbReference type="EMBL" id="VSSQ01034091">
    <property type="protein sequence ID" value="MPM85917.1"/>
    <property type="molecule type" value="Genomic_DNA"/>
</dbReference>
<gene>
    <name evidence="7" type="primary">lgt_44</name>
    <name evidence="7" type="ORF">SDC9_133000</name>
</gene>
<evidence type="ECO:0000313" key="7">
    <source>
        <dbReference type="EMBL" id="MPM85917.1"/>
    </source>
</evidence>
<evidence type="ECO:0000256" key="6">
    <source>
        <dbReference type="SAM" id="Phobius"/>
    </source>
</evidence>
<feature type="transmembrane region" description="Helical" evidence="6">
    <location>
        <begin position="147"/>
        <end position="170"/>
    </location>
</feature>
<reference evidence="7" key="1">
    <citation type="submission" date="2019-08" db="EMBL/GenBank/DDBJ databases">
        <authorList>
            <person name="Kucharzyk K."/>
            <person name="Murdoch R.W."/>
            <person name="Higgins S."/>
            <person name="Loffler F."/>
        </authorList>
    </citation>
    <scope>NUCLEOTIDE SEQUENCE</scope>
</reference>